<reference evidence="1" key="1">
    <citation type="submission" date="2022-05" db="EMBL/GenBank/DDBJ databases">
        <title>A methanotrophic Mycobacterium dominates a cave microbial ecosystem.</title>
        <authorList>
            <person name="Van Spanning R.J.M."/>
            <person name="Guan Q."/>
            <person name="Melkonian C."/>
            <person name="Gallant J."/>
            <person name="Polerecky L."/>
            <person name="Flot J.-F."/>
            <person name="Brandt B.W."/>
            <person name="Braster M."/>
            <person name="Iturbe Espinoza P."/>
            <person name="Aerts J."/>
            <person name="Meima-Franke M."/>
            <person name="Piersma S.R."/>
            <person name="Bunduc C."/>
            <person name="Ummels R."/>
            <person name="Pain A."/>
            <person name="Fleming E.J."/>
            <person name="van der Wel N."/>
            <person name="Gherman V.D."/>
            <person name="Sarbu S.M."/>
            <person name="Bodelier P.L.E."/>
            <person name="Bitter W."/>
        </authorList>
    </citation>
    <scope>NUCLEOTIDE SEQUENCE</scope>
    <source>
        <strain evidence="1">Sulfur Cave</strain>
    </source>
</reference>
<evidence type="ECO:0008006" key="3">
    <source>
        <dbReference type="Google" id="ProtNLM"/>
    </source>
</evidence>
<dbReference type="RefSeq" id="WP_219067108.1">
    <property type="nucleotide sequence ID" value="NZ_CAJUXY010000015.1"/>
</dbReference>
<evidence type="ECO:0000313" key="1">
    <source>
        <dbReference type="EMBL" id="UQX09603.1"/>
    </source>
</evidence>
<proteinExistence type="predicted"/>
<name>A0ABY4QII2_9MYCO</name>
<keyword evidence="2" id="KW-1185">Reference proteome</keyword>
<gene>
    <name evidence="1" type="ORF">M5I08_14680</name>
</gene>
<organism evidence="1 2">
    <name type="scientific">Candidatus Mycobacterium methanotrophicum</name>
    <dbReference type="NCBI Taxonomy" id="2943498"/>
    <lineage>
        <taxon>Bacteria</taxon>
        <taxon>Bacillati</taxon>
        <taxon>Actinomycetota</taxon>
        <taxon>Actinomycetes</taxon>
        <taxon>Mycobacteriales</taxon>
        <taxon>Mycobacteriaceae</taxon>
        <taxon>Mycobacterium</taxon>
    </lineage>
</organism>
<sequence>MTDWYEPREWSEVGRLVRSTGGQWMVRPPQRCGNGHPITPGHVLVGSTACSCGERRHLTWLCDCGDTSYGPALGLDCNVLNGPAAVR</sequence>
<accession>A0ABY4QII2</accession>
<evidence type="ECO:0000313" key="2">
    <source>
        <dbReference type="Proteomes" id="UP001056610"/>
    </source>
</evidence>
<dbReference type="Proteomes" id="UP001056610">
    <property type="component" value="Chromosome"/>
</dbReference>
<dbReference type="EMBL" id="CP097320">
    <property type="protein sequence ID" value="UQX09603.1"/>
    <property type="molecule type" value="Genomic_DNA"/>
</dbReference>
<protein>
    <recommendedName>
        <fullName evidence="3">SWIM-type domain-containing protein</fullName>
    </recommendedName>
</protein>